<proteinExistence type="predicted"/>
<dbReference type="Proteomes" id="UP000095192">
    <property type="component" value="Unassembled WGS sequence"/>
</dbReference>
<comment type="caution">
    <text evidence="1">The sequence shown here is derived from an EMBL/GenBank/DDBJ whole genome shotgun (WGS) entry which is preliminary data.</text>
</comment>
<sequence>MQQQQLWLQLLPRAEKQQQPEQQLGPLIQLPLFLPQQRQQPLLPLLLHRLRLLHGRLGCCCFIRSSGSSRRHFLCAGRGP</sequence>
<keyword evidence="2" id="KW-1185">Reference proteome</keyword>
<evidence type="ECO:0000313" key="1">
    <source>
        <dbReference type="EMBL" id="OEH79149.1"/>
    </source>
</evidence>
<dbReference type="VEuPathDB" id="ToxoDB:cyc_06502"/>
<reference evidence="1 2" key="1">
    <citation type="journal article" date="2016" name="BMC Genomics">
        <title>Comparative genomics reveals Cyclospora cayetanensis possesses coccidia-like metabolism and invasion components but unique surface antigens.</title>
        <authorList>
            <person name="Liu S."/>
            <person name="Wang L."/>
            <person name="Zheng H."/>
            <person name="Xu Z."/>
            <person name="Roellig D.M."/>
            <person name="Li N."/>
            <person name="Frace M.A."/>
            <person name="Tang K."/>
            <person name="Arrowood M.J."/>
            <person name="Moss D.M."/>
            <person name="Zhang L."/>
            <person name="Feng Y."/>
            <person name="Xiao L."/>
        </authorList>
    </citation>
    <scope>NUCLEOTIDE SEQUENCE [LARGE SCALE GENOMIC DNA]</scope>
    <source>
        <strain evidence="1 2">CHN_HEN01</strain>
    </source>
</reference>
<dbReference type="InParanoid" id="A0A1D3D6S7"/>
<evidence type="ECO:0000313" key="2">
    <source>
        <dbReference type="Proteomes" id="UP000095192"/>
    </source>
</evidence>
<accession>A0A1D3D6S7</accession>
<protein>
    <submittedName>
        <fullName evidence="1">Uncharacterized protein</fullName>
    </submittedName>
</protein>
<dbReference type="AlphaFoldDB" id="A0A1D3D6S7"/>
<gene>
    <name evidence="1" type="ORF">cyc_06502</name>
</gene>
<name>A0A1D3D6S7_9EIME</name>
<dbReference type="EMBL" id="JROU02000472">
    <property type="protein sequence ID" value="OEH79149.1"/>
    <property type="molecule type" value="Genomic_DNA"/>
</dbReference>
<organism evidence="1 2">
    <name type="scientific">Cyclospora cayetanensis</name>
    <dbReference type="NCBI Taxonomy" id="88456"/>
    <lineage>
        <taxon>Eukaryota</taxon>
        <taxon>Sar</taxon>
        <taxon>Alveolata</taxon>
        <taxon>Apicomplexa</taxon>
        <taxon>Conoidasida</taxon>
        <taxon>Coccidia</taxon>
        <taxon>Eucoccidiorida</taxon>
        <taxon>Eimeriorina</taxon>
        <taxon>Eimeriidae</taxon>
        <taxon>Cyclospora</taxon>
    </lineage>
</organism>